<protein>
    <submittedName>
        <fullName evidence="1">Uncharacterized protein</fullName>
    </submittedName>
</protein>
<accession>A0ACC2EHH1</accession>
<proteinExistence type="predicted"/>
<gene>
    <name evidence="1" type="ORF">O6H91_02G077500</name>
</gene>
<comment type="caution">
    <text evidence="1">The sequence shown here is derived from an EMBL/GenBank/DDBJ whole genome shotgun (WGS) entry which is preliminary data.</text>
</comment>
<sequence length="341" mass="37130">MERSSGSMFLNSKAFFVLLLITRLTSATIYPLNADWMVVNDDHLGTRVKNGDINRIVFLDTESDSFALAFLSTSGANSFYGPDVKFILAVVTHPYGDPTLWIPVWSANRDRPVGQNSSLQLDRSSRSLTLRDVDGSLVWTAVTPSKATIASAGIDSSGNFVLYDSSNQSVWESFHSPTDTLLPKQALLPGFLLRSALSNSWASRSGDNTLAAGSSGLAFLMAGKVHWTISLLQSSNHCDISAVSHTCSHFTYALYDISRGLTLQADFSTTHKPAEHSSFCSRTLATHTTLTVLPSSSQTNGGDQFIRLDWDGALRVYGYSIDSRAWQVKQILPLANNTCTG</sequence>
<evidence type="ECO:0000313" key="1">
    <source>
        <dbReference type="EMBL" id="KAJ7565853.1"/>
    </source>
</evidence>
<name>A0ACC2EHH1_DIPCM</name>
<reference evidence="2" key="1">
    <citation type="journal article" date="2024" name="Proc. Natl. Acad. Sci. U.S.A.">
        <title>Extraordinary preservation of gene collinearity over three hundred million years revealed in homosporous lycophytes.</title>
        <authorList>
            <person name="Li C."/>
            <person name="Wickell D."/>
            <person name="Kuo L.Y."/>
            <person name="Chen X."/>
            <person name="Nie B."/>
            <person name="Liao X."/>
            <person name="Peng D."/>
            <person name="Ji J."/>
            <person name="Jenkins J."/>
            <person name="Williams M."/>
            <person name="Shu S."/>
            <person name="Plott C."/>
            <person name="Barry K."/>
            <person name="Rajasekar S."/>
            <person name="Grimwood J."/>
            <person name="Han X."/>
            <person name="Sun S."/>
            <person name="Hou Z."/>
            <person name="He W."/>
            <person name="Dai G."/>
            <person name="Sun C."/>
            <person name="Schmutz J."/>
            <person name="Leebens-Mack J.H."/>
            <person name="Li F.W."/>
            <person name="Wang L."/>
        </authorList>
    </citation>
    <scope>NUCLEOTIDE SEQUENCE [LARGE SCALE GENOMIC DNA]</scope>
    <source>
        <strain evidence="2">cv. PW_Plant_1</strain>
    </source>
</reference>
<dbReference type="EMBL" id="CM055093">
    <property type="protein sequence ID" value="KAJ7565853.1"/>
    <property type="molecule type" value="Genomic_DNA"/>
</dbReference>
<evidence type="ECO:0000313" key="2">
    <source>
        <dbReference type="Proteomes" id="UP001162992"/>
    </source>
</evidence>
<keyword evidence="2" id="KW-1185">Reference proteome</keyword>
<organism evidence="1 2">
    <name type="scientific">Diphasiastrum complanatum</name>
    <name type="common">Issler's clubmoss</name>
    <name type="synonym">Lycopodium complanatum</name>
    <dbReference type="NCBI Taxonomy" id="34168"/>
    <lineage>
        <taxon>Eukaryota</taxon>
        <taxon>Viridiplantae</taxon>
        <taxon>Streptophyta</taxon>
        <taxon>Embryophyta</taxon>
        <taxon>Tracheophyta</taxon>
        <taxon>Lycopodiopsida</taxon>
        <taxon>Lycopodiales</taxon>
        <taxon>Lycopodiaceae</taxon>
        <taxon>Lycopodioideae</taxon>
        <taxon>Diphasiastrum</taxon>
    </lineage>
</organism>
<dbReference type="Proteomes" id="UP001162992">
    <property type="component" value="Chromosome 2"/>
</dbReference>